<dbReference type="AlphaFoldDB" id="C9Y9I3"/>
<evidence type="ECO:0000256" key="6">
    <source>
        <dbReference type="ARBA" id="ARBA00037589"/>
    </source>
</evidence>
<name>C9Y9I3_CURXX</name>
<dbReference type="PANTHER" id="PTHR38042">
    <property type="entry name" value="UROPORPHYRINOGEN-III SYNTHASE, CHLOROPLASTIC"/>
    <property type="match status" value="1"/>
</dbReference>
<evidence type="ECO:0000256" key="3">
    <source>
        <dbReference type="ARBA" id="ARBA00013109"/>
    </source>
</evidence>
<dbReference type="InterPro" id="IPR036108">
    <property type="entry name" value="4pyrrol_syn_uPrphyn_synt_sf"/>
</dbReference>
<keyword evidence="5 9" id="KW-0627">Porphyrin biosynthesis</keyword>
<dbReference type="EC" id="4.2.1.75" evidence="3 9"/>
<dbReference type="PANTHER" id="PTHR38042:SF1">
    <property type="entry name" value="UROPORPHYRINOGEN-III SYNTHASE, CHLOROPLASTIC"/>
    <property type="match status" value="1"/>
</dbReference>
<dbReference type="CDD" id="cd06578">
    <property type="entry name" value="HemD"/>
    <property type="match status" value="1"/>
</dbReference>
<comment type="pathway">
    <text evidence="1 9">Porphyrin-containing compound metabolism; protoporphyrin-IX biosynthesis; coproporphyrinogen-III from 5-aminolevulinate: step 3/4.</text>
</comment>
<evidence type="ECO:0000256" key="5">
    <source>
        <dbReference type="ARBA" id="ARBA00023244"/>
    </source>
</evidence>
<evidence type="ECO:0000256" key="2">
    <source>
        <dbReference type="ARBA" id="ARBA00008133"/>
    </source>
</evidence>
<feature type="domain" description="Tetrapyrrole biosynthesis uroporphyrinogen III synthase" evidence="10">
    <location>
        <begin position="21"/>
        <end position="253"/>
    </location>
</feature>
<dbReference type="Pfam" id="PF02602">
    <property type="entry name" value="HEM4"/>
    <property type="match status" value="1"/>
</dbReference>
<evidence type="ECO:0000256" key="8">
    <source>
        <dbReference type="ARBA" id="ARBA00048617"/>
    </source>
</evidence>
<evidence type="ECO:0000256" key="4">
    <source>
        <dbReference type="ARBA" id="ARBA00023239"/>
    </source>
</evidence>
<dbReference type="InterPro" id="IPR039793">
    <property type="entry name" value="UROS/Hem4"/>
</dbReference>
<dbReference type="GO" id="GO:0006780">
    <property type="term" value="P:uroporphyrinogen III biosynthetic process"/>
    <property type="evidence" value="ECO:0007669"/>
    <property type="project" value="UniProtKB-UniRule"/>
</dbReference>
<evidence type="ECO:0000313" key="11">
    <source>
        <dbReference type="EMBL" id="CBA28574.1"/>
    </source>
</evidence>
<dbReference type="SUPFAM" id="SSF69618">
    <property type="entry name" value="HemD-like"/>
    <property type="match status" value="1"/>
</dbReference>
<sequence length="268" mass="28954">MRLLMRVIITRPQAEAAPWLKALDAAGYTSWSLPLIDIRPAAQSAHVESAWSRLSDFDAVMFVSRNAVHYFFEGKAAVAPVFTAQAAIETRAFVTGPGSYSALQRVGAEPGFVDAPDFHAGQFDSEALWAVVRSRVTPGYRVLIVRGSTIDEGASDEGSGRDWFALQVMDAGGEVEFVVSYERQRPQWDASTIAQAQAAATDGTVWVFSSSEAIRNLQHACPGVSWAQAQAVVTHARIGDAAREAGFGRVRESKPLLPALMASIESLQ</sequence>
<evidence type="ECO:0000256" key="1">
    <source>
        <dbReference type="ARBA" id="ARBA00004772"/>
    </source>
</evidence>
<dbReference type="GO" id="GO:0006782">
    <property type="term" value="P:protoporphyrinogen IX biosynthetic process"/>
    <property type="evidence" value="ECO:0007669"/>
    <property type="project" value="UniProtKB-UniRule"/>
</dbReference>
<protein>
    <recommendedName>
        <fullName evidence="7 9">Uroporphyrinogen-III synthase</fullName>
        <ecNumber evidence="3 9">4.2.1.75</ecNumber>
    </recommendedName>
</protein>
<evidence type="ECO:0000256" key="9">
    <source>
        <dbReference type="RuleBase" id="RU366031"/>
    </source>
</evidence>
<reference evidence="11" key="1">
    <citation type="journal article" date="2010" name="Nature">
        <title>The dynamic genome of Hydra.</title>
        <authorList>
            <person name="Chapman J.A."/>
            <person name="Kirkness E.F."/>
            <person name="Simakov O."/>
            <person name="Hampson S.E."/>
            <person name="Mitros T."/>
            <person name="Weinmaier T."/>
            <person name="Rattei T."/>
            <person name="Balasubramanian P.G."/>
            <person name="Borman J."/>
            <person name="Busam D."/>
            <person name="Disbennett K."/>
            <person name="Pfannkoch C."/>
            <person name="Sumin N."/>
            <person name="Sutton G."/>
            <person name="Viswanathan L."/>
            <person name="Walenz B."/>
            <person name="Goodstein D.M."/>
            <person name="Hellsten U."/>
            <person name="Kawashima T."/>
            <person name="Prochnik S.E."/>
            <person name="Putnam N.H."/>
            <person name="Shu S."/>
            <person name="Blumberg B."/>
            <person name="Dana C.E."/>
            <person name="Gee L."/>
            <person name="Kibler D.F."/>
            <person name="Law L."/>
            <person name="Lindgens D."/>
            <person name="Martinez D.E."/>
            <person name="Peng J."/>
            <person name="Wigge P.A."/>
            <person name="Bertulat B."/>
            <person name="Guder C."/>
            <person name="Nakamura Y."/>
            <person name="Ozbek S."/>
            <person name="Watanabe H."/>
            <person name="Khalturin K."/>
            <person name="Hemmrich G."/>
            <person name="Franke A."/>
            <person name="Augustin R."/>
            <person name="Fraune S."/>
            <person name="Hayakawa E."/>
            <person name="Hayakawa S."/>
            <person name="Hirose M."/>
            <person name="Hwang J."/>
            <person name="Ikeo K."/>
            <person name="Nishimiya-Fujisawa C."/>
            <person name="Ogura A."/>
            <person name="Takahashi T."/>
            <person name="Steinmetz P.R."/>
            <person name="Zhang X."/>
            <person name="Aufschnaiter R."/>
            <person name="Eder M.K."/>
            <person name="Gorny A.K."/>
            <person name="Salvenmoser W."/>
            <person name="Heimberg A.M."/>
            <person name="Wheeler B.M."/>
            <person name="Peterson K.J."/>
            <person name="Boettger A."/>
            <person name="Tischler P."/>
            <person name="Wolf A."/>
            <person name="Gojobori T."/>
            <person name="Remington K.A."/>
            <person name="Strausberg R.L."/>
            <person name="Venter J."/>
            <person name="Technau U."/>
            <person name="Hobmayer B."/>
            <person name="Bosch T.C."/>
            <person name="Holstein T.W."/>
            <person name="Fujisawa T."/>
            <person name="Bode H.R."/>
            <person name="David C.N."/>
            <person name="Rokhsar D.S."/>
            <person name="Steele R.E."/>
        </authorList>
    </citation>
    <scope>NUCLEOTIDE SEQUENCE</scope>
</reference>
<evidence type="ECO:0000256" key="7">
    <source>
        <dbReference type="ARBA" id="ARBA00040167"/>
    </source>
</evidence>
<proteinExistence type="inferred from homology"/>
<dbReference type="GO" id="GO:0004852">
    <property type="term" value="F:uroporphyrinogen-III synthase activity"/>
    <property type="evidence" value="ECO:0007669"/>
    <property type="project" value="UniProtKB-UniRule"/>
</dbReference>
<keyword evidence="4 9" id="KW-0456">Lyase</keyword>
<dbReference type="EMBL" id="FN543104">
    <property type="protein sequence ID" value="CBA28574.1"/>
    <property type="molecule type" value="Genomic_DNA"/>
</dbReference>
<gene>
    <name evidence="11" type="ORF">Csp_A07840</name>
</gene>
<dbReference type="GO" id="GO:0032259">
    <property type="term" value="P:methylation"/>
    <property type="evidence" value="ECO:0007669"/>
    <property type="project" value="UniProtKB-KW"/>
</dbReference>
<accession>C9Y9I3</accession>
<dbReference type="GO" id="GO:0008168">
    <property type="term" value="F:methyltransferase activity"/>
    <property type="evidence" value="ECO:0007669"/>
    <property type="project" value="UniProtKB-KW"/>
</dbReference>
<comment type="catalytic activity">
    <reaction evidence="8 9">
        <text>hydroxymethylbilane = uroporphyrinogen III + H2O</text>
        <dbReference type="Rhea" id="RHEA:18965"/>
        <dbReference type="ChEBI" id="CHEBI:15377"/>
        <dbReference type="ChEBI" id="CHEBI:57308"/>
        <dbReference type="ChEBI" id="CHEBI:57845"/>
        <dbReference type="EC" id="4.2.1.75"/>
    </reaction>
</comment>
<comment type="function">
    <text evidence="6 9">Catalyzes cyclization of the linear tetrapyrrole, hydroxymethylbilane, to the macrocyclic uroporphyrinogen III.</text>
</comment>
<dbReference type="UniPathway" id="UPA00251">
    <property type="reaction ID" value="UER00320"/>
</dbReference>
<dbReference type="Gene3D" id="3.40.50.10090">
    <property type="match status" value="2"/>
</dbReference>
<keyword evidence="11" id="KW-0808">Transferase</keyword>
<evidence type="ECO:0000259" key="10">
    <source>
        <dbReference type="Pfam" id="PF02602"/>
    </source>
</evidence>
<keyword evidence="11" id="KW-0489">Methyltransferase</keyword>
<comment type="similarity">
    <text evidence="2 9">Belongs to the uroporphyrinogen-III synthase family.</text>
</comment>
<dbReference type="InterPro" id="IPR003754">
    <property type="entry name" value="4pyrrol_synth_uPrphyn_synth"/>
</dbReference>
<organism evidence="11">
    <name type="scientific">Curvibacter symbiont subsp. Hydra magnipapillata</name>
    <dbReference type="NCBI Taxonomy" id="667019"/>
    <lineage>
        <taxon>Bacteria</taxon>
        <taxon>Pseudomonadati</taxon>
        <taxon>Pseudomonadota</taxon>
        <taxon>Betaproteobacteria</taxon>
        <taxon>Burkholderiales</taxon>
        <taxon>Comamonadaceae</taxon>
        <taxon>Curvibacter</taxon>
    </lineage>
</organism>